<sequence length="39" mass="4540">MSTFFQHFVAPKDSYRMIQGTDIINKGKKFLSDNINLFS</sequence>
<organism evidence="1">
    <name type="scientific">Rhizophora mucronata</name>
    <name type="common">Asiatic mangrove</name>
    <dbReference type="NCBI Taxonomy" id="61149"/>
    <lineage>
        <taxon>Eukaryota</taxon>
        <taxon>Viridiplantae</taxon>
        <taxon>Streptophyta</taxon>
        <taxon>Embryophyta</taxon>
        <taxon>Tracheophyta</taxon>
        <taxon>Spermatophyta</taxon>
        <taxon>Magnoliopsida</taxon>
        <taxon>eudicotyledons</taxon>
        <taxon>Gunneridae</taxon>
        <taxon>Pentapetalae</taxon>
        <taxon>rosids</taxon>
        <taxon>fabids</taxon>
        <taxon>Malpighiales</taxon>
        <taxon>Rhizophoraceae</taxon>
        <taxon>Rhizophora</taxon>
    </lineage>
</organism>
<name>A0A2P2NG75_RHIMU</name>
<dbReference type="AlphaFoldDB" id="A0A2P2NG75"/>
<proteinExistence type="predicted"/>
<accession>A0A2P2NG75</accession>
<dbReference type="EMBL" id="GGEC01060926">
    <property type="protein sequence ID" value="MBX41410.1"/>
    <property type="molecule type" value="Transcribed_RNA"/>
</dbReference>
<reference evidence="1" key="1">
    <citation type="submission" date="2018-02" db="EMBL/GenBank/DDBJ databases">
        <title>Rhizophora mucronata_Transcriptome.</title>
        <authorList>
            <person name="Meera S.P."/>
            <person name="Sreeshan A."/>
            <person name="Augustine A."/>
        </authorList>
    </citation>
    <scope>NUCLEOTIDE SEQUENCE</scope>
    <source>
        <tissue evidence="1">Leaf</tissue>
    </source>
</reference>
<protein>
    <submittedName>
        <fullName evidence="1">Uncharacterized protein</fullName>
    </submittedName>
</protein>
<evidence type="ECO:0000313" key="1">
    <source>
        <dbReference type="EMBL" id="MBX41410.1"/>
    </source>
</evidence>